<accession>A0ABR7NVN6</accession>
<keyword evidence="2" id="KW-0812">Transmembrane</keyword>
<dbReference type="PANTHER" id="PTHR40076:SF1">
    <property type="entry name" value="MEMBRANE PROTEIN"/>
    <property type="match status" value="1"/>
</dbReference>
<feature type="transmembrane region" description="Helical" evidence="2">
    <location>
        <begin position="161"/>
        <end position="184"/>
    </location>
</feature>
<evidence type="ECO:0000256" key="1">
    <source>
        <dbReference type="SAM" id="MobiDB-lite"/>
    </source>
</evidence>
<keyword evidence="4" id="KW-1185">Reference proteome</keyword>
<evidence type="ECO:0000313" key="3">
    <source>
        <dbReference type="EMBL" id="MBC8599994.1"/>
    </source>
</evidence>
<feature type="transmembrane region" description="Helical" evidence="2">
    <location>
        <begin position="18"/>
        <end position="36"/>
    </location>
</feature>
<reference evidence="3 4" key="1">
    <citation type="submission" date="2020-08" db="EMBL/GenBank/DDBJ databases">
        <title>Genome public.</title>
        <authorList>
            <person name="Liu C."/>
            <person name="Sun Q."/>
        </authorList>
    </citation>
    <scope>NUCLEOTIDE SEQUENCE [LARGE SCALE GENOMIC DNA]</scope>
    <source>
        <strain evidence="3 4">BX10</strain>
    </source>
</reference>
<feature type="region of interest" description="Disordered" evidence="1">
    <location>
        <begin position="329"/>
        <end position="395"/>
    </location>
</feature>
<feature type="compositionally biased region" description="Basic and acidic residues" evidence="1">
    <location>
        <begin position="359"/>
        <end position="373"/>
    </location>
</feature>
<name>A0ABR7NVN6_9FIRM</name>
<comment type="caution">
    <text evidence="3">The sequence shown here is derived from an EMBL/GenBank/DDBJ whole genome shotgun (WGS) entry which is preliminary data.</text>
</comment>
<keyword evidence="2" id="KW-0472">Membrane</keyword>
<dbReference type="Pfam" id="PF06161">
    <property type="entry name" value="DUF975"/>
    <property type="match status" value="1"/>
</dbReference>
<feature type="transmembrane region" description="Helical" evidence="2">
    <location>
        <begin position="221"/>
        <end position="245"/>
    </location>
</feature>
<sequence length="395" mass="42989">MWTRAELKERAKACLRKYYWAAFAVSLVFSLVSGIGSPVTQPADSGYQDDYYEEYGFVEGLGDDLPAVVGKIPAVIENVPVGPGVVQTGRMIYGVMAGVMIVFLILALVLGIFVIPVIAVGHNRYYMESRLMGRSAGFGKLLWGFSRHYLNIVLTMFLRDLIIVGGTFLCVLPGLYFAYCYYMVPYILAENPEMKPMEALRLSKQMMEGHKMNTWLLEMSFFGWMFLGAMACGVGTFFVLPYYYATFAELYAVLRAPYGGELNGFGYPEVVPTGSFGGTYVNQADSAGNGQYGGYGQTQGGADYVDHPQGRYGSGGICGQDHVPCNGNEADAEGSGVFGGGQSEGASGWTEASGQGAEHPAEDQRDESIKRSEGGPGRGYYLNGVFHPYSEEEDN</sequence>
<dbReference type="EMBL" id="JACRTJ010000027">
    <property type="protein sequence ID" value="MBC8599994.1"/>
    <property type="molecule type" value="Genomic_DNA"/>
</dbReference>
<dbReference type="InterPro" id="IPR010380">
    <property type="entry name" value="DUF975"/>
</dbReference>
<dbReference type="PANTHER" id="PTHR40076">
    <property type="entry name" value="MEMBRANE PROTEIN-RELATED"/>
    <property type="match status" value="1"/>
</dbReference>
<evidence type="ECO:0000313" key="4">
    <source>
        <dbReference type="Proteomes" id="UP000647491"/>
    </source>
</evidence>
<dbReference type="Proteomes" id="UP000647491">
    <property type="component" value="Unassembled WGS sequence"/>
</dbReference>
<organism evidence="3 4">
    <name type="scientific">Enterocloster hominis</name>
    <name type="common">ex Liu et al. 2021</name>
    <dbReference type="NCBI Taxonomy" id="2763663"/>
    <lineage>
        <taxon>Bacteria</taxon>
        <taxon>Bacillati</taxon>
        <taxon>Bacillota</taxon>
        <taxon>Clostridia</taxon>
        <taxon>Lachnospirales</taxon>
        <taxon>Lachnospiraceae</taxon>
        <taxon>Enterocloster</taxon>
    </lineage>
</organism>
<protein>
    <submittedName>
        <fullName evidence="3">DUF975 family protein</fullName>
    </submittedName>
</protein>
<keyword evidence="2" id="KW-1133">Transmembrane helix</keyword>
<proteinExistence type="predicted"/>
<evidence type="ECO:0000256" key="2">
    <source>
        <dbReference type="SAM" id="Phobius"/>
    </source>
</evidence>
<dbReference type="RefSeq" id="WP_262428021.1">
    <property type="nucleotide sequence ID" value="NZ_JACRTJ010000027.1"/>
</dbReference>
<feature type="transmembrane region" description="Helical" evidence="2">
    <location>
        <begin position="91"/>
        <end position="120"/>
    </location>
</feature>
<gene>
    <name evidence="3" type="ORF">H8708_12280</name>
</gene>